<evidence type="ECO:0000256" key="3">
    <source>
        <dbReference type="ARBA" id="ARBA00022839"/>
    </source>
</evidence>
<evidence type="ECO:0000313" key="7">
    <source>
        <dbReference type="Proteomes" id="UP000823863"/>
    </source>
</evidence>
<dbReference type="PANTHER" id="PTHR23044">
    <property type="entry name" value="3'-5' EXONUCLEASE ERI1-RELATED"/>
    <property type="match status" value="1"/>
</dbReference>
<keyword evidence="3 6" id="KW-0269">Exonuclease</keyword>
<accession>A0A9D2PUJ0</accession>
<reference evidence="6" key="1">
    <citation type="journal article" date="2021" name="PeerJ">
        <title>Extensive microbial diversity within the chicken gut microbiome revealed by metagenomics and culture.</title>
        <authorList>
            <person name="Gilroy R."/>
            <person name="Ravi A."/>
            <person name="Getino M."/>
            <person name="Pursley I."/>
            <person name="Horton D.L."/>
            <person name="Alikhan N.F."/>
            <person name="Baker D."/>
            <person name="Gharbi K."/>
            <person name="Hall N."/>
            <person name="Watson M."/>
            <person name="Adriaenssens E.M."/>
            <person name="Foster-Nyarko E."/>
            <person name="Jarju S."/>
            <person name="Secka A."/>
            <person name="Antonio M."/>
            <person name="Oren A."/>
            <person name="Chaudhuri R.R."/>
            <person name="La Ragione R."/>
            <person name="Hildebrand F."/>
            <person name="Pallen M.J."/>
        </authorList>
    </citation>
    <scope>NUCLEOTIDE SEQUENCE</scope>
    <source>
        <strain evidence="6">CHK198-12963</strain>
    </source>
</reference>
<dbReference type="Gene3D" id="3.30.420.10">
    <property type="entry name" value="Ribonuclease H-like superfamily/Ribonuclease H"/>
    <property type="match status" value="1"/>
</dbReference>
<dbReference type="InterPro" id="IPR012337">
    <property type="entry name" value="RNaseH-like_sf"/>
</dbReference>
<evidence type="ECO:0000259" key="5">
    <source>
        <dbReference type="SMART" id="SM00479"/>
    </source>
</evidence>
<dbReference type="CDD" id="cd06133">
    <property type="entry name" value="ERI-1_3'hExo_like"/>
    <property type="match status" value="1"/>
</dbReference>
<dbReference type="EMBL" id="DWWB01000037">
    <property type="protein sequence ID" value="HJC66488.1"/>
    <property type="molecule type" value="Genomic_DNA"/>
</dbReference>
<dbReference type="AlphaFoldDB" id="A0A9D2PUJ0"/>
<dbReference type="InterPro" id="IPR036397">
    <property type="entry name" value="RNaseH_sf"/>
</dbReference>
<dbReference type="PANTHER" id="PTHR23044:SF61">
    <property type="entry name" value="3'-5' EXORIBONUCLEASE 1-RELATED"/>
    <property type="match status" value="1"/>
</dbReference>
<name>A0A9D2PUJ0_9FIRM</name>
<dbReference type="InterPro" id="IPR047201">
    <property type="entry name" value="ERI-1_3'hExo-like"/>
</dbReference>
<dbReference type="SMART" id="SM00479">
    <property type="entry name" value="EXOIII"/>
    <property type="match status" value="1"/>
</dbReference>
<reference evidence="6" key="2">
    <citation type="submission" date="2021-04" db="EMBL/GenBank/DDBJ databases">
        <authorList>
            <person name="Gilroy R."/>
        </authorList>
    </citation>
    <scope>NUCLEOTIDE SEQUENCE</scope>
    <source>
        <strain evidence="6">CHK198-12963</strain>
    </source>
</reference>
<gene>
    <name evidence="6" type="ORF">H9931_07200</name>
</gene>
<feature type="compositionally biased region" description="Basic residues" evidence="4">
    <location>
        <begin position="308"/>
        <end position="325"/>
    </location>
</feature>
<dbReference type="InterPro" id="IPR051274">
    <property type="entry name" value="3-5_Exoribonuclease"/>
</dbReference>
<keyword evidence="2" id="KW-0378">Hydrolase</keyword>
<dbReference type="GO" id="GO:0000175">
    <property type="term" value="F:3'-5'-RNA exonuclease activity"/>
    <property type="evidence" value="ECO:0007669"/>
    <property type="project" value="InterPro"/>
</dbReference>
<dbReference type="Pfam" id="PF00929">
    <property type="entry name" value="RNase_T"/>
    <property type="match status" value="1"/>
</dbReference>
<dbReference type="GO" id="GO:0003676">
    <property type="term" value="F:nucleic acid binding"/>
    <property type="evidence" value="ECO:0007669"/>
    <property type="project" value="InterPro"/>
</dbReference>
<protein>
    <submittedName>
        <fullName evidence="6">Exonuclease domain-containing protein</fullName>
    </submittedName>
</protein>
<proteinExistence type="predicted"/>
<evidence type="ECO:0000256" key="1">
    <source>
        <dbReference type="ARBA" id="ARBA00022722"/>
    </source>
</evidence>
<evidence type="ECO:0000256" key="4">
    <source>
        <dbReference type="SAM" id="MobiDB-lite"/>
    </source>
</evidence>
<feature type="domain" description="Exonuclease" evidence="5">
    <location>
        <begin position="2"/>
        <end position="185"/>
    </location>
</feature>
<evidence type="ECO:0000313" key="6">
    <source>
        <dbReference type="EMBL" id="HJC66488.1"/>
    </source>
</evidence>
<comment type="caution">
    <text evidence="6">The sequence shown here is derived from an EMBL/GenBank/DDBJ whole genome shotgun (WGS) entry which is preliminary data.</text>
</comment>
<keyword evidence="1" id="KW-0540">Nuclease</keyword>
<feature type="compositionally biased region" description="Basic and acidic residues" evidence="4">
    <location>
        <begin position="297"/>
        <end position="307"/>
    </location>
</feature>
<dbReference type="InterPro" id="IPR013520">
    <property type="entry name" value="Ribonucl_H"/>
</dbReference>
<organism evidence="6 7">
    <name type="scientific">Candidatus Enterocloster excrementigallinarum</name>
    <dbReference type="NCBI Taxonomy" id="2838558"/>
    <lineage>
        <taxon>Bacteria</taxon>
        <taxon>Bacillati</taxon>
        <taxon>Bacillota</taxon>
        <taxon>Clostridia</taxon>
        <taxon>Lachnospirales</taxon>
        <taxon>Lachnospiraceae</taxon>
        <taxon>Enterocloster</taxon>
    </lineage>
</organism>
<dbReference type="SUPFAM" id="SSF53098">
    <property type="entry name" value="Ribonuclease H-like"/>
    <property type="match status" value="1"/>
</dbReference>
<dbReference type="Proteomes" id="UP000823863">
    <property type="component" value="Unassembled WGS sequence"/>
</dbReference>
<feature type="region of interest" description="Disordered" evidence="4">
    <location>
        <begin position="296"/>
        <end position="325"/>
    </location>
</feature>
<evidence type="ECO:0000256" key="2">
    <source>
        <dbReference type="ARBA" id="ARBA00022801"/>
    </source>
</evidence>
<sequence length="325" mass="38628">MNYIVLDLEWNQCPDGREGKVEHLPFEIMEIGAVKLDEDFREVGEFHRLIRPQVYPELHYKILEVTHMDPERLKQSGLTFSQAAREFFNWCGKDCRFVTWGSMDLTELQRNMTYYQVESPFPRPLLYYDAQKLYCLLYGDGKTKLSLDQAVADQGLESDEPFHQALDDARYTGRILARMDFQKVRPYVSVDYYRLPVSREEEVFLRFPDYTKYVSIIFPDREKALQDKVVTDMVCPVCNRMLRKKVRWFPLGQRSCYGLAVCPEHGLVRGKIRVRREEYGGTYVIKTMKPATEEEADFIRQKHEEGRKKRNTRNHIRQKKRRRTP</sequence>